<dbReference type="STRING" id="1321606.SAMD00020551_3266"/>
<organism evidence="2 3">
    <name type="scientific">Mesobacillus selenatarsenatis (strain DSM 18680 / JCM 14380 / FERM P-15431 / SF-1)</name>
    <dbReference type="NCBI Taxonomy" id="1321606"/>
    <lineage>
        <taxon>Bacteria</taxon>
        <taxon>Bacillati</taxon>
        <taxon>Bacillota</taxon>
        <taxon>Bacilli</taxon>
        <taxon>Bacillales</taxon>
        <taxon>Bacillaceae</taxon>
        <taxon>Mesobacillus</taxon>
    </lineage>
</organism>
<feature type="transmembrane region" description="Helical" evidence="1">
    <location>
        <begin position="21"/>
        <end position="43"/>
    </location>
</feature>
<feature type="transmembrane region" description="Helical" evidence="1">
    <location>
        <begin position="155"/>
        <end position="183"/>
    </location>
</feature>
<comment type="caution">
    <text evidence="2">The sequence shown here is derived from an EMBL/GenBank/DDBJ whole genome shotgun (WGS) entry which is preliminary data.</text>
</comment>
<feature type="transmembrane region" description="Helical" evidence="1">
    <location>
        <begin position="287"/>
        <end position="309"/>
    </location>
</feature>
<dbReference type="EMBL" id="BASE01000073">
    <property type="protein sequence ID" value="GAM15110.1"/>
    <property type="molecule type" value="Genomic_DNA"/>
</dbReference>
<proteinExistence type="predicted"/>
<evidence type="ECO:0000313" key="3">
    <source>
        <dbReference type="Proteomes" id="UP000031014"/>
    </source>
</evidence>
<dbReference type="GO" id="GO:0005886">
    <property type="term" value="C:plasma membrane"/>
    <property type="evidence" value="ECO:0007669"/>
    <property type="project" value="UniProtKB-SubCell"/>
</dbReference>
<reference evidence="2 3" key="1">
    <citation type="submission" date="2013-06" db="EMBL/GenBank/DDBJ databases">
        <title>Whole genome shotgun sequence of Bacillus selenatarsenatis SF-1.</title>
        <authorList>
            <person name="Kuroda M."/>
            <person name="Sei K."/>
            <person name="Yamashita M."/>
            <person name="Ike M."/>
        </authorList>
    </citation>
    <scope>NUCLEOTIDE SEQUENCE [LARGE SCALE GENOMIC DNA]</scope>
    <source>
        <strain evidence="2 3">SF-1</strain>
    </source>
</reference>
<dbReference type="RefSeq" id="WP_041966795.1">
    <property type="nucleotide sequence ID" value="NZ_BASE01000073.1"/>
</dbReference>
<protein>
    <submittedName>
        <fullName evidence="2">Putative membrane protein</fullName>
    </submittedName>
</protein>
<sequence length="316" mass="35613">MSHFFRLIHNENVKIYKRMGTWVMIGILVLVVALVGAFTKFVLDPGSNADWKSQLTAENAQLTESLETAPMLEAQKRLLKERIALNEYRVEHDLAPMERDSLWGYMVDATTFTGIAALFTIVIAAGMVASEFSWGTVKLLLIRPVSRTKVLLAKYASTLLFAVLMLVLLFSTSFLFGMIFFGFTGAETPYLSYSNGRVVQQNMVTHIIELFGFRSIDLIMMVTLAFMISTVFRSSSLAIGISLFLMFTGPQIVQLLSQYDWVKYILFANTDLQQYTTGTPLVEGMTMTFSIVMLLIYFGLFAFLSLFIFNKRDVAA</sequence>
<dbReference type="GO" id="GO:0140359">
    <property type="term" value="F:ABC-type transporter activity"/>
    <property type="evidence" value="ECO:0007669"/>
    <property type="project" value="InterPro"/>
</dbReference>
<dbReference type="Pfam" id="PF12679">
    <property type="entry name" value="ABC2_membrane_2"/>
    <property type="match status" value="1"/>
</dbReference>
<keyword evidence="1" id="KW-0812">Transmembrane</keyword>
<dbReference type="Proteomes" id="UP000031014">
    <property type="component" value="Unassembled WGS sequence"/>
</dbReference>
<feature type="transmembrane region" description="Helical" evidence="1">
    <location>
        <begin position="112"/>
        <end position="134"/>
    </location>
</feature>
<name>A0A0A8X554_MESS1</name>
<gene>
    <name evidence="2" type="ORF">SAMD00020551_3266</name>
</gene>
<feature type="transmembrane region" description="Helical" evidence="1">
    <location>
        <begin position="203"/>
        <end position="228"/>
    </location>
</feature>
<keyword evidence="1" id="KW-0472">Membrane</keyword>
<dbReference type="OrthoDB" id="8613028at2"/>
<accession>A0A0A8X554</accession>
<feature type="transmembrane region" description="Helical" evidence="1">
    <location>
        <begin position="235"/>
        <end position="253"/>
    </location>
</feature>
<keyword evidence="1" id="KW-1133">Transmembrane helix</keyword>
<evidence type="ECO:0000256" key="1">
    <source>
        <dbReference type="SAM" id="Phobius"/>
    </source>
</evidence>
<dbReference type="PANTHER" id="PTHR37305:SF1">
    <property type="entry name" value="MEMBRANE PROTEIN"/>
    <property type="match status" value="1"/>
</dbReference>
<keyword evidence="3" id="KW-1185">Reference proteome</keyword>
<dbReference type="AlphaFoldDB" id="A0A0A8X554"/>
<dbReference type="PANTHER" id="PTHR37305">
    <property type="entry name" value="INTEGRAL MEMBRANE PROTEIN-RELATED"/>
    <property type="match status" value="1"/>
</dbReference>
<evidence type="ECO:0000313" key="2">
    <source>
        <dbReference type="EMBL" id="GAM15110.1"/>
    </source>
</evidence>